<evidence type="ECO:0000313" key="2">
    <source>
        <dbReference type="Proteomes" id="UP001314170"/>
    </source>
</evidence>
<gene>
    <name evidence="1" type="ORF">DCAF_LOCUS23126</name>
</gene>
<name>A0AAV1SGQ0_9ROSI</name>
<keyword evidence="2" id="KW-1185">Reference proteome</keyword>
<protein>
    <submittedName>
        <fullName evidence="1">Uncharacterized protein</fullName>
    </submittedName>
</protein>
<dbReference type="Proteomes" id="UP001314170">
    <property type="component" value="Unassembled WGS sequence"/>
</dbReference>
<accession>A0AAV1SGQ0</accession>
<comment type="caution">
    <text evidence="1">The sequence shown here is derived from an EMBL/GenBank/DDBJ whole genome shotgun (WGS) entry which is preliminary data.</text>
</comment>
<dbReference type="AlphaFoldDB" id="A0AAV1SGQ0"/>
<organism evidence="1 2">
    <name type="scientific">Dovyalis caffra</name>
    <dbReference type="NCBI Taxonomy" id="77055"/>
    <lineage>
        <taxon>Eukaryota</taxon>
        <taxon>Viridiplantae</taxon>
        <taxon>Streptophyta</taxon>
        <taxon>Embryophyta</taxon>
        <taxon>Tracheophyta</taxon>
        <taxon>Spermatophyta</taxon>
        <taxon>Magnoliopsida</taxon>
        <taxon>eudicotyledons</taxon>
        <taxon>Gunneridae</taxon>
        <taxon>Pentapetalae</taxon>
        <taxon>rosids</taxon>
        <taxon>fabids</taxon>
        <taxon>Malpighiales</taxon>
        <taxon>Salicaceae</taxon>
        <taxon>Flacourtieae</taxon>
        <taxon>Dovyalis</taxon>
    </lineage>
</organism>
<sequence>MDYKIAIASLIPNSPLNLELSLIKGSTSRERVYYTANRVGNDQDRRALASGTARIPKAPTISLIEHGSLDLG</sequence>
<reference evidence="1 2" key="1">
    <citation type="submission" date="2024-01" db="EMBL/GenBank/DDBJ databases">
        <authorList>
            <person name="Waweru B."/>
        </authorList>
    </citation>
    <scope>NUCLEOTIDE SEQUENCE [LARGE SCALE GENOMIC DNA]</scope>
</reference>
<evidence type="ECO:0000313" key="1">
    <source>
        <dbReference type="EMBL" id="CAK7350395.1"/>
    </source>
</evidence>
<proteinExistence type="predicted"/>
<dbReference type="EMBL" id="CAWUPB010001184">
    <property type="protein sequence ID" value="CAK7350395.1"/>
    <property type="molecule type" value="Genomic_DNA"/>
</dbReference>